<reference evidence="2 3" key="1">
    <citation type="submission" date="2024-04" db="EMBL/GenBank/DDBJ databases">
        <authorList>
            <person name="Rising A."/>
            <person name="Reimegard J."/>
            <person name="Sonavane S."/>
            <person name="Akerstrom W."/>
            <person name="Nylinder S."/>
            <person name="Hedman E."/>
            <person name="Kallberg Y."/>
        </authorList>
    </citation>
    <scope>NUCLEOTIDE SEQUENCE [LARGE SCALE GENOMIC DNA]</scope>
</reference>
<feature type="transmembrane region" description="Helical" evidence="1">
    <location>
        <begin position="35"/>
        <end position="57"/>
    </location>
</feature>
<feature type="transmembrane region" description="Helical" evidence="1">
    <location>
        <begin position="77"/>
        <end position="97"/>
    </location>
</feature>
<keyword evidence="1" id="KW-1133">Transmembrane helix</keyword>
<sequence length="98" mass="11552">MQLLRNLKIDDFKQKAIFTGVQKLFRMPEMNFPEFFYSIWTNVTMYMLLSGLNITTWGIIHPYIMDRSVSANTIKDYMIGILIMFTFLAIAYTICLYA</sequence>
<keyword evidence="3" id="KW-1185">Reference proteome</keyword>
<keyword evidence="1" id="KW-0812">Transmembrane</keyword>
<keyword evidence="1" id="KW-0472">Membrane</keyword>
<protein>
    <submittedName>
        <fullName evidence="2">Uncharacterized protein</fullName>
    </submittedName>
</protein>
<gene>
    <name evidence="2" type="ORF">LARSCL_LOCUS6144</name>
</gene>
<dbReference type="AlphaFoldDB" id="A0AAV1ZJX3"/>
<dbReference type="EMBL" id="CAXIEN010000058">
    <property type="protein sequence ID" value="CAL1272016.1"/>
    <property type="molecule type" value="Genomic_DNA"/>
</dbReference>
<evidence type="ECO:0000313" key="3">
    <source>
        <dbReference type="Proteomes" id="UP001497382"/>
    </source>
</evidence>
<evidence type="ECO:0000313" key="2">
    <source>
        <dbReference type="EMBL" id="CAL1272016.1"/>
    </source>
</evidence>
<proteinExistence type="predicted"/>
<accession>A0AAV1ZJX3</accession>
<name>A0AAV1ZJX3_9ARAC</name>
<organism evidence="2 3">
    <name type="scientific">Larinioides sclopetarius</name>
    <dbReference type="NCBI Taxonomy" id="280406"/>
    <lineage>
        <taxon>Eukaryota</taxon>
        <taxon>Metazoa</taxon>
        <taxon>Ecdysozoa</taxon>
        <taxon>Arthropoda</taxon>
        <taxon>Chelicerata</taxon>
        <taxon>Arachnida</taxon>
        <taxon>Araneae</taxon>
        <taxon>Araneomorphae</taxon>
        <taxon>Entelegynae</taxon>
        <taxon>Araneoidea</taxon>
        <taxon>Araneidae</taxon>
        <taxon>Larinioides</taxon>
    </lineage>
</organism>
<evidence type="ECO:0000256" key="1">
    <source>
        <dbReference type="SAM" id="Phobius"/>
    </source>
</evidence>
<dbReference type="Proteomes" id="UP001497382">
    <property type="component" value="Unassembled WGS sequence"/>
</dbReference>
<comment type="caution">
    <text evidence="2">The sequence shown here is derived from an EMBL/GenBank/DDBJ whole genome shotgun (WGS) entry which is preliminary data.</text>
</comment>